<organism evidence="1 2">
    <name type="scientific">Clostridium rhizosphaerae</name>
    <dbReference type="NCBI Taxonomy" id="2803861"/>
    <lineage>
        <taxon>Bacteria</taxon>
        <taxon>Bacillati</taxon>
        <taxon>Bacillota</taxon>
        <taxon>Clostridia</taxon>
        <taxon>Eubacteriales</taxon>
        <taxon>Clostridiaceae</taxon>
        <taxon>Clostridium</taxon>
    </lineage>
</organism>
<sequence>MDAFLKKEDKYIKILQVICDIKGINENEIFKILRDRECKYLLFLLLKKYRCTDVNNIQRDFSIESKKTINYNIKKAEEKFFVNKSFRDMYFEAEGIIDKTTE</sequence>
<name>A0ABS1T8Y9_9CLOT</name>
<accession>A0ABS1T8Y9</accession>
<keyword evidence="2" id="KW-1185">Reference proteome</keyword>
<evidence type="ECO:0000313" key="2">
    <source>
        <dbReference type="Proteomes" id="UP000632377"/>
    </source>
</evidence>
<dbReference type="GO" id="GO:0016853">
    <property type="term" value="F:isomerase activity"/>
    <property type="evidence" value="ECO:0007669"/>
    <property type="project" value="UniProtKB-KW"/>
</dbReference>
<comment type="caution">
    <text evidence="1">The sequence shown here is derived from an EMBL/GenBank/DDBJ whole genome shotgun (WGS) entry which is preliminary data.</text>
</comment>
<dbReference type="EMBL" id="JAESWC010000002">
    <property type="protein sequence ID" value="MBL4935805.1"/>
    <property type="molecule type" value="Genomic_DNA"/>
</dbReference>
<dbReference type="RefSeq" id="WP_202748394.1">
    <property type="nucleotide sequence ID" value="NZ_JAESWC010000002.1"/>
</dbReference>
<reference evidence="1 2" key="1">
    <citation type="submission" date="2021-01" db="EMBL/GenBank/DDBJ databases">
        <title>Genome public.</title>
        <authorList>
            <person name="Liu C."/>
            <person name="Sun Q."/>
        </authorList>
    </citation>
    <scope>NUCLEOTIDE SEQUENCE [LARGE SCALE GENOMIC DNA]</scope>
    <source>
        <strain evidence="1 2">YIM B02515</strain>
    </source>
</reference>
<keyword evidence="1" id="KW-0413">Isomerase</keyword>
<protein>
    <submittedName>
        <fullName evidence="1">Ribose-5-phosphate isomerase</fullName>
    </submittedName>
</protein>
<gene>
    <name evidence="1" type="ORF">JK636_08540</name>
</gene>
<dbReference type="Proteomes" id="UP000632377">
    <property type="component" value="Unassembled WGS sequence"/>
</dbReference>
<evidence type="ECO:0000313" key="1">
    <source>
        <dbReference type="EMBL" id="MBL4935805.1"/>
    </source>
</evidence>
<proteinExistence type="predicted"/>